<feature type="domain" description="EamA" evidence="4">
    <location>
        <begin position="154"/>
        <end position="289"/>
    </location>
</feature>
<feature type="transmembrane region" description="Helical" evidence="3">
    <location>
        <begin position="117"/>
        <end position="136"/>
    </location>
</feature>
<keyword evidence="3" id="KW-0472">Membrane</keyword>
<dbReference type="Pfam" id="PF00892">
    <property type="entry name" value="EamA"/>
    <property type="match status" value="2"/>
</dbReference>
<dbReference type="PANTHER" id="PTHR22911:SF137">
    <property type="entry name" value="SOLUTE CARRIER FAMILY 35 MEMBER G2-RELATED"/>
    <property type="match status" value="1"/>
</dbReference>
<sequence>MSIILALLAALFASFTAILAKIGIEDVDSNLATAVRTIVVVIMAYIMVMITGQTENIMDVSTKSFIFLVLSGLTTGLSWLAFFKAIQIGDVSKVVPIDKASVVLTILLSFLVLREPATMPVVAGGVIISIGTFVLIGKDKNKKKQKKKVFNTKSYIFLAIMSAVFAALTNILAKIGIEDVDSNVATFIRTVVIIIFAWGIVFFQGTVKELTKISRKSYIFLILSGAATGFSWLCYFAALAIGKVSIVNPIDKFSVVLTMILSFIILKEKPTKSTVAGAVLITIGTGLLIL</sequence>
<dbReference type="Gene3D" id="1.10.3730.20">
    <property type="match status" value="1"/>
</dbReference>
<protein>
    <submittedName>
        <fullName evidence="5">EamA family transporter</fullName>
    </submittedName>
</protein>
<evidence type="ECO:0000313" key="5">
    <source>
        <dbReference type="EMBL" id="NKE08017.1"/>
    </source>
</evidence>
<evidence type="ECO:0000259" key="4">
    <source>
        <dbReference type="Pfam" id="PF00892"/>
    </source>
</evidence>
<feature type="transmembrane region" description="Helical" evidence="3">
    <location>
        <begin position="64"/>
        <end position="86"/>
    </location>
</feature>
<feature type="transmembrane region" description="Helical" evidence="3">
    <location>
        <begin position="218"/>
        <end position="240"/>
    </location>
</feature>
<feature type="transmembrane region" description="Helical" evidence="3">
    <location>
        <begin position="156"/>
        <end position="175"/>
    </location>
</feature>
<dbReference type="AlphaFoldDB" id="A0A846TRW1"/>
<keyword evidence="3" id="KW-1133">Transmembrane helix</keyword>
<feature type="transmembrane region" description="Helical" evidence="3">
    <location>
        <begin position="246"/>
        <end position="266"/>
    </location>
</feature>
<accession>A0A846TRW1</accession>
<dbReference type="PANTHER" id="PTHR22911">
    <property type="entry name" value="ACYL-MALONYL CONDENSING ENZYME-RELATED"/>
    <property type="match status" value="1"/>
</dbReference>
<evidence type="ECO:0000313" key="6">
    <source>
        <dbReference type="Proteomes" id="UP000587942"/>
    </source>
</evidence>
<reference evidence="5 6" key="1">
    <citation type="submission" date="2020-03" db="EMBL/GenBank/DDBJ databases">
        <authorList>
            <person name="Sun Q."/>
        </authorList>
    </citation>
    <scope>NUCLEOTIDE SEQUENCE [LARGE SCALE GENOMIC DNA]</scope>
    <source>
        <strain evidence="5 6">KACC 21451</strain>
    </source>
</reference>
<gene>
    <name evidence="5" type="ORF">GWK17_21505</name>
</gene>
<keyword evidence="3" id="KW-0812">Transmembrane</keyword>
<organism evidence="5 6">
    <name type="scientific">Mesobacillus selenatarsenatis</name>
    <dbReference type="NCBI Taxonomy" id="388741"/>
    <lineage>
        <taxon>Bacteria</taxon>
        <taxon>Bacillati</taxon>
        <taxon>Bacillota</taxon>
        <taxon>Bacilli</taxon>
        <taxon>Bacillales</taxon>
        <taxon>Bacillaceae</taxon>
        <taxon>Mesobacillus</taxon>
    </lineage>
</organism>
<dbReference type="Proteomes" id="UP000587942">
    <property type="component" value="Unassembled WGS sequence"/>
</dbReference>
<proteinExistence type="inferred from homology"/>
<name>A0A846TRW1_9BACI</name>
<feature type="domain" description="EamA" evidence="4">
    <location>
        <begin position="2"/>
        <end position="136"/>
    </location>
</feature>
<dbReference type="GO" id="GO:0016020">
    <property type="term" value="C:membrane"/>
    <property type="evidence" value="ECO:0007669"/>
    <property type="project" value="InterPro"/>
</dbReference>
<comment type="caution">
    <text evidence="5">The sequence shown here is derived from an EMBL/GenBank/DDBJ whole genome shotgun (WGS) entry which is preliminary data.</text>
</comment>
<dbReference type="EMBL" id="JAAVUM010000024">
    <property type="protein sequence ID" value="NKE08017.1"/>
    <property type="molecule type" value="Genomic_DNA"/>
</dbReference>
<dbReference type="InterPro" id="IPR000620">
    <property type="entry name" value="EamA_dom"/>
</dbReference>
<feature type="transmembrane region" description="Helical" evidence="3">
    <location>
        <begin position="30"/>
        <end position="52"/>
    </location>
</feature>
<comment type="similarity">
    <text evidence="2">Belongs to the EamA transporter family.</text>
</comment>
<feature type="transmembrane region" description="Helical" evidence="3">
    <location>
        <begin position="187"/>
        <end position="206"/>
    </location>
</feature>
<dbReference type="RefSeq" id="WP_167834367.1">
    <property type="nucleotide sequence ID" value="NZ_JAAVUM010000024.1"/>
</dbReference>
<dbReference type="SUPFAM" id="SSF103481">
    <property type="entry name" value="Multidrug resistance efflux transporter EmrE"/>
    <property type="match status" value="2"/>
</dbReference>
<comment type="subcellular location">
    <subcellularLocation>
        <location evidence="1">Endomembrane system</location>
        <topology evidence="1">Multi-pass membrane protein</topology>
    </subcellularLocation>
</comment>
<evidence type="ECO:0000256" key="2">
    <source>
        <dbReference type="ARBA" id="ARBA00007362"/>
    </source>
</evidence>
<evidence type="ECO:0000256" key="3">
    <source>
        <dbReference type="SAM" id="Phobius"/>
    </source>
</evidence>
<evidence type="ECO:0000256" key="1">
    <source>
        <dbReference type="ARBA" id="ARBA00004127"/>
    </source>
</evidence>
<dbReference type="InterPro" id="IPR037185">
    <property type="entry name" value="EmrE-like"/>
</dbReference>